<dbReference type="InterPro" id="IPR042095">
    <property type="entry name" value="SUMF_sf"/>
</dbReference>
<feature type="region of interest" description="Disordered" evidence="4">
    <location>
        <begin position="861"/>
        <end position="882"/>
    </location>
</feature>
<feature type="compositionally biased region" description="Polar residues" evidence="4">
    <location>
        <begin position="495"/>
        <end position="514"/>
    </location>
</feature>
<dbReference type="EMBL" id="SPMZ01000051">
    <property type="protein sequence ID" value="NMQ20512.1"/>
    <property type="molecule type" value="Genomic_DNA"/>
</dbReference>
<feature type="region of interest" description="Disordered" evidence="4">
    <location>
        <begin position="495"/>
        <end position="529"/>
    </location>
</feature>
<dbReference type="InterPro" id="IPR017441">
    <property type="entry name" value="Protein_kinase_ATP_BS"/>
</dbReference>
<protein>
    <recommendedName>
        <fullName evidence="5">Protein kinase domain-containing protein</fullName>
    </recommendedName>
</protein>
<dbReference type="SUPFAM" id="SSF56436">
    <property type="entry name" value="C-type lectin-like"/>
    <property type="match status" value="1"/>
</dbReference>
<reference evidence="6 7" key="1">
    <citation type="submission" date="2019-03" db="EMBL/GenBank/DDBJ databases">
        <title>Metabolic reconstructions from genomes of highly enriched 'Candidatus Accumulibacter' and 'Candidatus Competibacter' bioreactor populations.</title>
        <authorList>
            <person name="Annavajhala M.K."/>
            <person name="Welles L."/>
            <person name="Abbas B."/>
            <person name="Sorokin D."/>
            <person name="Park H."/>
            <person name="Van Loosdrecht M."/>
            <person name="Chandran K."/>
        </authorList>
    </citation>
    <scope>NUCLEOTIDE SEQUENCE [LARGE SCALE GENOMIC DNA]</scope>
    <source>
        <strain evidence="6 7">SBR_G</strain>
    </source>
</reference>
<dbReference type="PANTHER" id="PTHR23150">
    <property type="entry name" value="SULFATASE MODIFYING FACTOR 1, 2"/>
    <property type="match status" value="1"/>
</dbReference>
<dbReference type="Pfam" id="PF00069">
    <property type="entry name" value="Pkinase"/>
    <property type="match status" value="1"/>
</dbReference>
<dbReference type="PANTHER" id="PTHR23150:SF19">
    <property type="entry name" value="FORMYLGLYCINE-GENERATING ENZYME"/>
    <property type="match status" value="1"/>
</dbReference>
<evidence type="ECO:0000256" key="1">
    <source>
        <dbReference type="ARBA" id="ARBA00022741"/>
    </source>
</evidence>
<dbReference type="PROSITE" id="PS00107">
    <property type="entry name" value="PROTEIN_KINASE_ATP"/>
    <property type="match status" value="1"/>
</dbReference>
<accession>A0ABX1TM68</accession>
<dbReference type="InterPro" id="IPR008271">
    <property type="entry name" value="Ser/Thr_kinase_AS"/>
</dbReference>
<sequence>MTEETNALPRGFSLHRYQIDGVLGAGGFGITYRAVHEALENEVAIKEYFPAEWAYRDHNGTTVRPNAQGQIPAKSGEPPSYDWGLQRFLDEAKILVQINHPCVVRVRDYFTANGSAYIVMEFEEGESMSALLQRGGILPEGELRRLLADVLPALEAVHGQGYLHRDLKPSNLYMRKADGHVMLIDFGAARQALGRRSRSVTSVVTPGYSPIEQYVTVGEDYGPWTDIYALGAVLYRCITGAPPVEAPGRVLKDPVQPAIEAGAGLYSHNLLQMVDRALAVRPEDRFQSIAAMQEALWTAERSNAKADFSEVPPIQPELLDFSEPLDIAGLEPLADGTPSSPSARPDPSENDVWSGRTRVSRRPSQPQTTDSRPSQRVDLAAFTPNGKPNWTFADPTSTSTAPSAPQEAANTDSTSMNLLEDIWDHLEEPASEPKPTAMSEPQTNAAEIESLSLANQTSTLLNRAPGSAIEHLRKATATRREVLASTRLTQLEASSLPGSSSVIEPAASQRSSMFEPSARPSSARSVPEGSKSVNWTHVLLAAFAALGLSGAGLFAYEYYQNVQEQNRQEAVALQQREQEETDRHAQEAAQQREAEIARYLEQARQAIASRNWSLADSFLNRAATIDPHHPAVVTTRSELLAAQRPGAKITRTDNITGMELHWVDGGCFDMGSLTNERDRGSDESSHQVCVKGFWIGNTEVTNNQYRRFKPGHDSGSFQGRPLNGNQQPVVQVDWGDAGAFAEWLSWEAGTGKRFRLPTEAEWEYAARAGTVTRYHWGNDIDPRYANFSDRNDPTGASIGTLDDGQAVTAPVGTYQPNALGLRDMAGNVWEWTCSDYDPAYTGKEQRCSDQRPTEGLRVVRGGSWNSGAGDVRSAKRMPRKPSYRDATTGFRIVMEE</sequence>
<dbReference type="SUPFAM" id="SSF56112">
    <property type="entry name" value="Protein kinase-like (PK-like)"/>
    <property type="match status" value="1"/>
</dbReference>
<dbReference type="Pfam" id="PF03781">
    <property type="entry name" value="FGE-sulfatase"/>
    <property type="match status" value="1"/>
</dbReference>
<feature type="compositionally biased region" description="Polar residues" evidence="4">
    <location>
        <begin position="394"/>
        <end position="413"/>
    </location>
</feature>
<feature type="region of interest" description="Disordered" evidence="4">
    <location>
        <begin position="329"/>
        <end position="413"/>
    </location>
</feature>
<dbReference type="Gene3D" id="3.30.200.20">
    <property type="entry name" value="Phosphorylase Kinase, domain 1"/>
    <property type="match status" value="1"/>
</dbReference>
<proteinExistence type="predicted"/>
<gene>
    <name evidence="6" type="ORF">E4P82_15710</name>
</gene>
<feature type="compositionally biased region" description="Polar residues" evidence="4">
    <location>
        <begin position="362"/>
        <end position="374"/>
    </location>
</feature>
<dbReference type="InterPro" id="IPR016187">
    <property type="entry name" value="CTDL_fold"/>
</dbReference>
<dbReference type="RefSeq" id="WP_169249781.1">
    <property type="nucleotide sequence ID" value="NZ_SPMZ01000051.1"/>
</dbReference>
<evidence type="ECO:0000313" key="6">
    <source>
        <dbReference type="EMBL" id="NMQ20512.1"/>
    </source>
</evidence>
<organism evidence="6 7">
    <name type="scientific">Candidatus Competibacter phosphatis</name>
    <dbReference type="NCBI Taxonomy" id="221280"/>
    <lineage>
        <taxon>Bacteria</taxon>
        <taxon>Pseudomonadati</taxon>
        <taxon>Pseudomonadota</taxon>
        <taxon>Gammaproteobacteria</taxon>
        <taxon>Candidatus Competibacteraceae</taxon>
        <taxon>Candidatus Competibacter</taxon>
    </lineage>
</organism>
<dbReference type="Gene3D" id="1.10.510.10">
    <property type="entry name" value="Transferase(Phosphotransferase) domain 1"/>
    <property type="match status" value="1"/>
</dbReference>
<feature type="binding site" evidence="3">
    <location>
        <position position="46"/>
    </location>
    <ligand>
        <name>ATP</name>
        <dbReference type="ChEBI" id="CHEBI:30616"/>
    </ligand>
</feature>
<evidence type="ECO:0000259" key="5">
    <source>
        <dbReference type="PROSITE" id="PS50011"/>
    </source>
</evidence>
<feature type="domain" description="Protein kinase" evidence="5">
    <location>
        <begin position="17"/>
        <end position="298"/>
    </location>
</feature>
<feature type="compositionally biased region" description="Low complexity" evidence="4">
    <location>
        <begin position="516"/>
        <end position="525"/>
    </location>
</feature>
<dbReference type="InterPro" id="IPR051043">
    <property type="entry name" value="Sulfatase_Mod_Factor_Kinase"/>
</dbReference>
<keyword evidence="1 3" id="KW-0547">Nucleotide-binding</keyword>
<evidence type="ECO:0000256" key="3">
    <source>
        <dbReference type="PROSITE-ProRule" id="PRU10141"/>
    </source>
</evidence>
<comment type="caution">
    <text evidence="6">The sequence shown here is derived from an EMBL/GenBank/DDBJ whole genome shotgun (WGS) entry which is preliminary data.</text>
</comment>
<dbReference type="InterPro" id="IPR000719">
    <property type="entry name" value="Prot_kinase_dom"/>
</dbReference>
<name>A0ABX1TM68_9GAMM</name>
<dbReference type="Gene3D" id="3.90.1580.10">
    <property type="entry name" value="paralog of FGE (formylglycine-generating enzyme)"/>
    <property type="match status" value="1"/>
</dbReference>
<dbReference type="CDD" id="cd14014">
    <property type="entry name" value="STKc_PknB_like"/>
    <property type="match status" value="1"/>
</dbReference>
<evidence type="ECO:0000256" key="4">
    <source>
        <dbReference type="SAM" id="MobiDB-lite"/>
    </source>
</evidence>
<dbReference type="SMART" id="SM00220">
    <property type="entry name" value="S_TKc"/>
    <property type="match status" value="1"/>
</dbReference>
<dbReference type="PROSITE" id="PS00108">
    <property type="entry name" value="PROTEIN_KINASE_ST"/>
    <property type="match status" value="1"/>
</dbReference>
<dbReference type="PROSITE" id="PS50011">
    <property type="entry name" value="PROTEIN_KINASE_DOM"/>
    <property type="match status" value="1"/>
</dbReference>
<dbReference type="InterPro" id="IPR011009">
    <property type="entry name" value="Kinase-like_dom_sf"/>
</dbReference>
<keyword evidence="2 3" id="KW-0067">ATP-binding</keyword>
<dbReference type="InterPro" id="IPR005532">
    <property type="entry name" value="SUMF_dom"/>
</dbReference>
<keyword evidence="7" id="KW-1185">Reference proteome</keyword>
<evidence type="ECO:0000313" key="7">
    <source>
        <dbReference type="Proteomes" id="UP000760480"/>
    </source>
</evidence>
<evidence type="ECO:0000256" key="2">
    <source>
        <dbReference type="ARBA" id="ARBA00022840"/>
    </source>
</evidence>
<dbReference type="Proteomes" id="UP000760480">
    <property type="component" value="Unassembled WGS sequence"/>
</dbReference>